<feature type="transmembrane region" description="Helical" evidence="6">
    <location>
        <begin position="375"/>
        <end position="394"/>
    </location>
</feature>
<dbReference type="Pfam" id="PF00209">
    <property type="entry name" value="SNF"/>
    <property type="match status" value="1"/>
</dbReference>
<evidence type="ECO:0000256" key="1">
    <source>
        <dbReference type="ARBA" id="ARBA00004141"/>
    </source>
</evidence>
<feature type="transmembrane region" description="Helical" evidence="6">
    <location>
        <begin position="175"/>
        <end position="199"/>
    </location>
</feature>
<proteinExistence type="predicted"/>
<feature type="transmembrane region" description="Helical" evidence="6">
    <location>
        <begin position="414"/>
        <end position="437"/>
    </location>
</feature>
<evidence type="ECO:0000256" key="3">
    <source>
        <dbReference type="ARBA" id="ARBA00022692"/>
    </source>
</evidence>
<dbReference type="PANTHER" id="PTHR42948:SF1">
    <property type="entry name" value="TRANSPORTER"/>
    <property type="match status" value="1"/>
</dbReference>
<dbReference type="PANTHER" id="PTHR42948">
    <property type="entry name" value="TRANSPORTER"/>
    <property type="match status" value="1"/>
</dbReference>
<evidence type="ECO:0000313" key="7">
    <source>
        <dbReference type="EMBL" id="UZP74206.1"/>
    </source>
</evidence>
<dbReference type="EMBL" id="CP036501">
    <property type="protein sequence ID" value="UZP74206.1"/>
    <property type="molecule type" value="Genomic_DNA"/>
</dbReference>
<evidence type="ECO:0000256" key="4">
    <source>
        <dbReference type="ARBA" id="ARBA00022989"/>
    </source>
</evidence>
<feature type="transmembrane region" description="Helical" evidence="6">
    <location>
        <begin position="311"/>
        <end position="333"/>
    </location>
</feature>
<evidence type="ECO:0000256" key="5">
    <source>
        <dbReference type="ARBA" id="ARBA00023136"/>
    </source>
</evidence>
<feature type="transmembrane region" description="Helical" evidence="6">
    <location>
        <begin position="220"/>
        <end position="243"/>
    </location>
</feature>
<keyword evidence="4 6" id="KW-1133">Transmembrane helix</keyword>
<accession>A0ABY6Q7J6</accession>
<evidence type="ECO:0000313" key="8">
    <source>
        <dbReference type="Proteomes" id="UP001317963"/>
    </source>
</evidence>
<evidence type="ECO:0000256" key="2">
    <source>
        <dbReference type="ARBA" id="ARBA00022448"/>
    </source>
</evidence>
<dbReference type="PRINTS" id="PR00176">
    <property type="entry name" value="NANEUSMPORT"/>
</dbReference>
<dbReference type="Proteomes" id="UP001317963">
    <property type="component" value="Chromosome"/>
</dbReference>
<comment type="subcellular location">
    <subcellularLocation>
        <location evidence="1">Membrane</location>
        <topology evidence="1">Multi-pass membrane protein</topology>
    </subcellularLocation>
</comment>
<gene>
    <name evidence="7" type="ORF">E0F26_05375</name>
</gene>
<feature type="transmembrane region" description="Helical" evidence="6">
    <location>
        <begin position="288"/>
        <end position="305"/>
    </location>
</feature>
<feature type="transmembrane region" description="Helical" evidence="6">
    <location>
        <begin position="12"/>
        <end position="32"/>
    </location>
</feature>
<dbReference type="PROSITE" id="PS50267">
    <property type="entry name" value="NA_NEUROTRAN_SYMP_3"/>
    <property type="match status" value="1"/>
</dbReference>
<feature type="transmembrane region" description="Helical" evidence="6">
    <location>
        <begin position="151"/>
        <end position="169"/>
    </location>
</feature>
<dbReference type="InterPro" id="IPR037272">
    <property type="entry name" value="SNS_sf"/>
</dbReference>
<dbReference type="SUPFAM" id="SSF161070">
    <property type="entry name" value="SNF-like"/>
    <property type="match status" value="1"/>
</dbReference>
<feature type="transmembrane region" description="Helical" evidence="6">
    <location>
        <begin position="345"/>
        <end position="363"/>
    </location>
</feature>
<feature type="transmembrane region" description="Helical" evidence="6">
    <location>
        <begin position="95"/>
        <end position="117"/>
    </location>
</feature>
<keyword evidence="5 6" id="KW-0472">Membrane</keyword>
<keyword evidence="3 6" id="KW-0812">Transmembrane</keyword>
<evidence type="ECO:0000256" key="6">
    <source>
        <dbReference type="SAM" id="Phobius"/>
    </source>
</evidence>
<sequence length="441" mass="46993">MELDNNVQQPWRGQTTLVLALLAVALGLGNVLRLPFIIGEQGGGAFLLVYCAVLAIVVGPLLIAELTLGSLGRASPMGSIQWVASLAGRDTRWRWIGALQALLAFLVATLLLVPIVVGTEAAYAIYQGQWGAASAGEIVSALSEIETADHLRILALVVGVVVFIALPGPQVVLSIVGWILVPLILGMLYVALGFALDVGDLSAANEWLFKFRPEQLSRQGILTAALAALSTLGAGVGIGLVFGSRSPQGLPLIRSVVAVGILDTAIMLVTAIVIVAVTAAVDVEMTQGLALLVVSLPYAFVNLPTGELYGLLIMASILLSSLAALIALIEPMVAILRREMEIPRFIAMSIIALLLYGASSVAITEDGLRQTIDGWLVPLLIPCVLGITALFTGWRIPRPILRAEKYREPFLLFYGWFLLLRWVAPILCFTLGILTLLRLTN</sequence>
<dbReference type="InterPro" id="IPR000175">
    <property type="entry name" value="Na/ntran_symport"/>
</dbReference>
<reference evidence="7 8" key="1">
    <citation type="submission" date="2019-02" db="EMBL/GenBank/DDBJ databases">
        <title>Halieaceae_genomes.</title>
        <authorList>
            <person name="Li S.-H."/>
        </authorList>
    </citation>
    <scope>NUCLEOTIDE SEQUENCE [LARGE SCALE GENOMIC DNA]</scope>
    <source>
        <strain evidence="7 8">JH123</strain>
    </source>
</reference>
<keyword evidence="2" id="KW-0813">Transport</keyword>
<evidence type="ECO:0008006" key="9">
    <source>
        <dbReference type="Google" id="ProtNLM"/>
    </source>
</evidence>
<organism evidence="7 8">
    <name type="scientific">Candidatus Paraluminiphilus aquimaris</name>
    <dbReference type="NCBI Taxonomy" id="2518994"/>
    <lineage>
        <taxon>Bacteria</taxon>
        <taxon>Pseudomonadati</taxon>
        <taxon>Pseudomonadota</taxon>
        <taxon>Gammaproteobacteria</taxon>
        <taxon>Cellvibrionales</taxon>
        <taxon>Halieaceae</taxon>
        <taxon>Candidatus Paraluminiphilus</taxon>
    </lineage>
</organism>
<name>A0ABY6Q7J6_9GAMM</name>
<feature type="transmembrane region" description="Helical" evidence="6">
    <location>
        <begin position="255"/>
        <end position="281"/>
    </location>
</feature>
<keyword evidence="8" id="KW-1185">Reference proteome</keyword>
<feature type="transmembrane region" description="Helical" evidence="6">
    <location>
        <begin position="44"/>
        <end position="63"/>
    </location>
</feature>
<protein>
    <recommendedName>
        <fullName evidence="9">Sodium-dependent transporter</fullName>
    </recommendedName>
</protein>